<dbReference type="PANTHER" id="PTHR43081">
    <property type="entry name" value="ADENYLATE CYCLASE, TERMINAL-DIFFERENTIATION SPECIFIC-RELATED"/>
    <property type="match status" value="1"/>
</dbReference>
<protein>
    <submittedName>
        <fullName evidence="2">Adenylate/guanylate cyclase domain-containing protein</fullName>
    </submittedName>
</protein>
<dbReference type="GO" id="GO:0006171">
    <property type="term" value="P:cAMP biosynthetic process"/>
    <property type="evidence" value="ECO:0007669"/>
    <property type="project" value="TreeGrafter"/>
</dbReference>
<name>A0A7V4WTG5_CALAY</name>
<proteinExistence type="predicted"/>
<evidence type="ECO:0000313" key="2">
    <source>
        <dbReference type="EMBL" id="HGY54125.1"/>
    </source>
</evidence>
<feature type="domain" description="Guanylate cyclase" evidence="1">
    <location>
        <begin position="190"/>
        <end position="309"/>
    </location>
</feature>
<dbReference type="InterPro" id="IPR050697">
    <property type="entry name" value="Adenylyl/Guanylyl_Cyclase_3/4"/>
</dbReference>
<dbReference type="InterPro" id="IPR029787">
    <property type="entry name" value="Nucleotide_cyclase"/>
</dbReference>
<dbReference type="AlphaFoldDB" id="A0A7V4WTG5"/>
<gene>
    <name evidence="2" type="ORF">ENK44_00345</name>
</gene>
<dbReference type="InterPro" id="IPR001054">
    <property type="entry name" value="A/G_cyclase"/>
</dbReference>
<organism evidence="2">
    <name type="scientific">Caldithrix abyssi</name>
    <dbReference type="NCBI Taxonomy" id="187145"/>
    <lineage>
        <taxon>Bacteria</taxon>
        <taxon>Pseudomonadati</taxon>
        <taxon>Calditrichota</taxon>
        <taxon>Calditrichia</taxon>
        <taxon>Calditrichales</taxon>
        <taxon>Calditrichaceae</taxon>
        <taxon>Caldithrix</taxon>
    </lineage>
</organism>
<dbReference type="GO" id="GO:0035556">
    <property type="term" value="P:intracellular signal transduction"/>
    <property type="evidence" value="ECO:0007669"/>
    <property type="project" value="InterPro"/>
</dbReference>
<dbReference type="Pfam" id="PF19363">
    <property type="entry name" value="DUF5939"/>
    <property type="match status" value="1"/>
</dbReference>
<dbReference type="Gene3D" id="3.30.70.1230">
    <property type="entry name" value="Nucleotide cyclase"/>
    <property type="match status" value="1"/>
</dbReference>
<sequence length="366" mass="40622">MKAGGGTKSLMIKQTALKSILSRMHKTGSDKEAVRTLYRFLISEDTKNLLHINPNYMAVHCRFNRETMLQLVIEGVIQGLFEMHWDIVCPHCGGLADHTHHLSGIKSDNYCQSCQVNFSNFADQNITVTVSLQPELFDEPPGEYVSDAGNSDDRLRPVTALDLIGIPAFRKHFSNQIPALDQSIKIRSVSVLFTDLIHSTALYSQMGDLNAYAFVKDHFDLLFGEIVRHQGGIIKTIGDAVMAVFQDAKSPIRVSFQIKDIFMKLLNNRFGIDDGGIKMGISSGTALIVNMNDNLDLFGSTVNLAARIVNLADRDSIAVTPAILEDLEVQKFLAKENLIVKTLKEKLKGIPGISDIHLLIREKEQG</sequence>
<dbReference type="SUPFAM" id="SSF55073">
    <property type="entry name" value="Nucleotide cyclase"/>
    <property type="match status" value="1"/>
</dbReference>
<dbReference type="Proteomes" id="UP000885779">
    <property type="component" value="Unassembled WGS sequence"/>
</dbReference>
<dbReference type="PROSITE" id="PS50125">
    <property type="entry name" value="GUANYLATE_CYCLASE_2"/>
    <property type="match status" value="1"/>
</dbReference>
<dbReference type="PANTHER" id="PTHR43081:SF19">
    <property type="entry name" value="PH-SENSITIVE ADENYLATE CYCLASE RV1264"/>
    <property type="match status" value="1"/>
</dbReference>
<comment type="caution">
    <text evidence="2">The sequence shown here is derived from an EMBL/GenBank/DDBJ whole genome shotgun (WGS) entry which is preliminary data.</text>
</comment>
<accession>A0A7V4WTG5</accession>
<dbReference type="GO" id="GO:0004016">
    <property type="term" value="F:adenylate cyclase activity"/>
    <property type="evidence" value="ECO:0007669"/>
    <property type="project" value="UniProtKB-ARBA"/>
</dbReference>
<dbReference type="CDD" id="cd07302">
    <property type="entry name" value="CHD"/>
    <property type="match status" value="1"/>
</dbReference>
<dbReference type="EMBL" id="DRQG01000004">
    <property type="protein sequence ID" value="HGY54125.1"/>
    <property type="molecule type" value="Genomic_DNA"/>
</dbReference>
<dbReference type="SMART" id="SM00044">
    <property type="entry name" value="CYCc"/>
    <property type="match status" value="1"/>
</dbReference>
<reference evidence="2" key="1">
    <citation type="journal article" date="2020" name="mSystems">
        <title>Genome- and Community-Level Interaction Insights into Carbon Utilization and Element Cycling Functions of Hydrothermarchaeota in Hydrothermal Sediment.</title>
        <authorList>
            <person name="Zhou Z."/>
            <person name="Liu Y."/>
            <person name="Xu W."/>
            <person name="Pan J."/>
            <person name="Luo Z.H."/>
            <person name="Li M."/>
        </authorList>
    </citation>
    <scope>NUCLEOTIDE SEQUENCE [LARGE SCALE GENOMIC DNA]</scope>
    <source>
        <strain evidence="2">HyVt-577</strain>
    </source>
</reference>
<dbReference type="Pfam" id="PF00211">
    <property type="entry name" value="Guanylate_cyc"/>
    <property type="match status" value="1"/>
</dbReference>
<evidence type="ECO:0000259" key="1">
    <source>
        <dbReference type="PROSITE" id="PS50125"/>
    </source>
</evidence>
<dbReference type="InterPro" id="IPR045983">
    <property type="entry name" value="GUC-dom-containing_N"/>
</dbReference>